<gene>
    <name evidence="2" type="ORF">S06H3_21548</name>
</gene>
<keyword evidence="1" id="KW-0812">Transmembrane</keyword>
<keyword evidence="1" id="KW-1133">Transmembrane helix</keyword>
<comment type="caution">
    <text evidence="2">The sequence shown here is derived from an EMBL/GenBank/DDBJ whole genome shotgun (WGS) entry which is preliminary data.</text>
</comment>
<evidence type="ECO:0000256" key="1">
    <source>
        <dbReference type="SAM" id="Phobius"/>
    </source>
</evidence>
<keyword evidence="1" id="KW-0472">Membrane</keyword>
<proteinExistence type="predicted"/>
<reference evidence="2" key="1">
    <citation type="journal article" date="2014" name="Front. Microbiol.">
        <title>High frequency of phylogenetically diverse reductive dehalogenase-homologous genes in deep subseafloor sedimentary metagenomes.</title>
        <authorList>
            <person name="Kawai M."/>
            <person name="Futagami T."/>
            <person name="Toyoda A."/>
            <person name="Takaki Y."/>
            <person name="Nishi S."/>
            <person name="Hori S."/>
            <person name="Arai W."/>
            <person name="Tsubouchi T."/>
            <person name="Morono Y."/>
            <person name="Uchiyama I."/>
            <person name="Ito T."/>
            <person name="Fujiyama A."/>
            <person name="Inagaki F."/>
            <person name="Takami H."/>
        </authorList>
    </citation>
    <scope>NUCLEOTIDE SEQUENCE</scope>
    <source>
        <strain evidence="2">Expedition CK06-06</strain>
    </source>
</reference>
<evidence type="ECO:0000313" key="2">
    <source>
        <dbReference type="EMBL" id="GAI06699.1"/>
    </source>
</evidence>
<name>X1MJY7_9ZZZZ</name>
<protein>
    <submittedName>
        <fullName evidence="2">Uncharacterized protein</fullName>
    </submittedName>
</protein>
<dbReference type="AlphaFoldDB" id="X1MJY7"/>
<feature type="non-terminal residue" evidence="2">
    <location>
        <position position="1"/>
    </location>
</feature>
<feature type="transmembrane region" description="Helical" evidence="1">
    <location>
        <begin position="12"/>
        <end position="29"/>
    </location>
</feature>
<dbReference type="EMBL" id="BARV01011339">
    <property type="protein sequence ID" value="GAI06699.1"/>
    <property type="molecule type" value="Genomic_DNA"/>
</dbReference>
<accession>X1MJY7</accession>
<organism evidence="2">
    <name type="scientific">marine sediment metagenome</name>
    <dbReference type="NCBI Taxonomy" id="412755"/>
    <lineage>
        <taxon>unclassified sequences</taxon>
        <taxon>metagenomes</taxon>
        <taxon>ecological metagenomes</taxon>
    </lineage>
</organism>
<sequence length="40" mass="4565">EFALGHTPTTVVIGFIIFSVLIFFLFDIFKNQVLSNKMCL</sequence>